<dbReference type="SUPFAM" id="SSF88633">
    <property type="entry name" value="Positive stranded ssRNA viruses"/>
    <property type="match status" value="3"/>
</dbReference>
<comment type="subcellular location">
    <subcellularLocation>
        <location evidence="2">Host cell junction</location>
        <location evidence="2">Host plasmodesma</location>
    </subcellularLocation>
    <subcellularLocation>
        <location evidence="1">Virion</location>
    </subcellularLocation>
</comment>
<feature type="transmembrane region" description="Helical" evidence="11">
    <location>
        <begin position="40"/>
        <end position="63"/>
    </location>
</feature>
<dbReference type="GO" id="GO:0039617">
    <property type="term" value="C:T=3 icosahedral viral capsid"/>
    <property type="evidence" value="ECO:0007669"/>
    <property type="project" value="UniProtKB-KW"/>
</dbReference>
<evidence type="ECO:0000256" key="1">
    <source>
        <dbReference type="ARBA" id="ARBA00004328"/>
    </source>
</evidence>
<keyword evidence="8" id="KW-1142">T=3 icosahedral capsid protein</keyword>
<evidence type="ECO:0000256" key="9">
    <source>
        <dbReference type="ARBA" id="ARBA00023081"/>
    </source>
</evidence>
<evidence type="ECO:0000256" key="4">
    <source>
        <dbReference type="ARBA" id="ARBA00022448"/>
    </source>
</evidence>
<dbReference type="InterPro" id="IPR003182">
    <property type="entry name" value="RNA2_polyprotein"/>
</dbReference>
<accession>A0A1S6YJF4</accession>
<evidence type="ECO:0000256" key="5">
    <source>
        <dbReference type="ARBA" id="ARBA00022561"/>
    </source>
</evidence>
<dbReference type="GO" id="GO:0046740">
    <property type="term" value="P:transport of virus in host, cell to cell"/>
    <property type="evidence" value="ECO:0007669"/>
    <property type="project" value="UniProtKB-KW"/>
</dbReference>
<keyword evidence="11" id="KW-1133">Transmembrane helix</keyword>
<evidence type="ECO:0000256" key="7">
    <source>
        <dbReference type="ARBA" id="ARBA00023031"/>
    </source>
</evidence>
<evidence type="ECO:0000256" key="2">
    <source>
        <dbReference type="ARBA" id="ARBA00004621"/>
    </source>
</evidence>
<keyword evidence="7" id="KW-0916">Viral movement protein</keyword>
<sequence length="1065" mass="118919">MRPELVAVLDRYISEIISCFFLGWLLNFLLVCFCSTKSTFLLWSVFLYICYYILRIEFAYIVAPFLKTIYTNSSQYHTVDWANAYTALPKGLWEQITDYNYCFNFPPPRVEGFVSDFSPRFTLEELEIMNEANITPVHTIPKDTLLKRASDYKLAVESKKSILPRVQDLYEMDKWHNLRSKLSKNAPSYITTSEIAVGAMSGAGNTKLAIPVVEKYTEEVADDRLPDRVRAKADQIMVAAIELVADGFASVNSDVTMAGALYDKRHKTIASSFKGAFASRASGVPSHVIYFPMHRVPACDDPNTTLELSMVSRDSDFDEGYTLANISARTLYVRAKGPEKVTETRHLLKAKTEDVVKARQFASEAQVVFATPRLFPEVNLDNYNLPGPSNAQHTEAITTDRGILFPKPKFKGNEVVLNYTGSGKIRNIGSQRFETKKTATGEQFVRSVDDLGCLSDEDGKDYRYGQGLMEEDVLNVQTNNFAIESATETMRLLFSGYASIPLNVIPGTKITVAYLNELSKHSAVHTGLLNMLSKVPGSLKVKINCQVAPTCGIGLAVSYVEGNESANLGSSLGRLLGIQHYKWNPAIEPYVEFVFKPFSCADWWNMHYLGSFKFAPVVVIQTLSKWLNAPKVDARISFAIYYEPTVVLPKQIATLEHAPAFMFRKELGTLAFKQGERVAYSFEVNFGKPQTDGKEVTSTFASSYCGLSQYMQSDVILDFTLMSSPMIGGTFSIAYVAGAYIEKVGNMQILDSLPHIDFTFSSGSKSTRSVRFPKEVFGVYQALDRWDLDSARGDDVSGNFVLYQRDAVSSALEGELTFRIAARLSGDISFTGVSAGYPTTITRIGKGKTIGRSLDPEIRKPLRYMLGQAHATPADFSSVRFVMGHWKYKAGLYPGSKSDEDIHPFSLKMRLDGSKSSENFEIIHSPFVRLLQNCAWMRGTLKFYVVARASSDYMSYRRTSQLTVSAHENSLSSNQFYSGVLTSPSGELNFSREVVGPVDGFASMGWNVRGSKKFYKIHVEMGNVHEYDTVVLYGQFGSNVEFAGQQKGGHYLLEKETPIFKTIKY</sequence>
<evidence type="ECO:0000256" key="10">
    <source>
        <dbReference type="ARBA" id="ARBA00032125"/>
    </source>
</evidence>
<organism evidence="12">
    <name type="scientific">Broad bean wilt virus 2</name>
    <name type="common">BBWV-2</name>
    <dbReference type="NCBI Taxonomy" id="76875"/>
    <lineage>
        <taxon>Viruses</taxon>
        <taxon>Riboviria</taxon>
        <taxon>Orthornavirae</taxon>
        <taxon>Pisuviricota</taxon>
        <taxon>Pisoniviricetes</taxon>
        <taxon>Picornavirales</taxon>
        <taxon>Secoviridae</taxon>
        <taxon>Comovirinae</taxon>
        <taxon>Fabavirus</taxon>
        <taxon>Fabavirus betaviciae</taxon>
    </lineage>
</organism>
<evidence type="ECO:0000256" key="6">
    <source>
        <dbReference type="ARBA" id="ARBA00022844"/>
    </source>
</evidence>
<dbReference type="GO" id="GO:0044219">
    <property type="term" value="C:host cell plasmodesma"/>
    <property type="evidence" value="ECO:0007669"/>
    <property type="project" value="UniProtKB-SubCell"/>
</dbReference>
<dbReference type="InterPro" id="IPR003181">
    <property type="entry name" value="Como_LCP"/>
</dbReference>
<feature type="transmembrane region" description="Helical" evidence="11">
    <location>
        <begin position="12"/>
        <end position="33"/>
    </location>
</feature>
<dbReference type="GO" id="GO:0005198">
    <property type="term" value="F:structural molecule activity"/>
    <property type="evidence" value="ECO:0007669"/>
    <property type="project" value="InterPro"/>
</dbReference>
<keyword evidence="5" id="KW-0167">Capsid protein</keyword>
<evidence type="ECO:0000313" key="12">
    <source>
        <dbReference type="EMBL" id="AQX45443.1"/>
    </source>
</evidence>
<reference evidence="12" key="1">
    <citation type="submission" date="2017-02" db="EMBL/GenBank/DDBJ databases">
        <title>Identification and Analysis of Complete Genomic Sequence of Broad bean wilt virus 2 Anhui Isolate.</title>
        <authorList>
            <person name="Yan D."/>
            <person name="Zhang D."/>
            <person name="Zhang H."/>
            <person name="Gu J."/>
        </authorList>
    </citation>
    <scope>NUCLEOTIDE SEQUENCE</scope>
    <source>
        <strain evidence="12">Anhui</strain>
    </source>
</reference>
<dbReference type="Gene3D" id="2.60.120.20">
    <property type="match status" value="2"/>
</dbReference>
<name>A0A1S6YJF4_BBWV2</name>
<keyword evidence="4" id="KW-0813">Transport</keyword>
<proteinExistence type="predicted"/>
<dbReference type="Pfam" id="PF02248">
    <property type="entry name" value="Como_SCP"/>
    <property type="match status" value="1"/>
</dbReference>
<evidence type="ECO:0000256" key="11">
    <source>
        <dbReference type="SAM" id="Phobius"/>
    </source>
</evidence>
<keyword evidence="11" id="KW-0472">Membrane</keyword>
<dbReference type="InterPro" id="IPR029053">
    <property type="entry name" value="Viral_coat"/>
</dbReference>
<keyword evidence="11" id="KW-0812">Transmembrane</keyword>
<dbReference type="Pfam" id="PF02247">
    <property type="entry name" value="Como_LCP"/>
    <property type="match status" value="1"/>
</dbReference>
<protein>
    <recommendedName>
        <fullName evidence="3">RNA2 polyprotein</fullName>
    </recommendedName>
    <alternativeName>
        <fullName evidence="10">Genome polyprotein M</fullName>
    </alternativeName>
</protein>
<keyword evidence="9" id="KW-1031">Host cell junction</keyword>
<evidence type="ECO:0000256" key="8">
    <source>
        <dbReference type="ARBA" id="ARBA00023060"/>
    </source>
</evidence>
<evidence type="ECO:0000256" key="3">
    <source>
        <dbReference type="ARBA" id="ARBA00022361"/>
    </source>
</evidence>
<dbReference type="EMBL" id="KY606993">
    <property type="protein sequence ID" value="AQX45443.1"/>
    <property type="molecule type" value="Genomic_RNA"/>
</dbReference>
<keyword evidence="6" id="KW-0946">Virion</keyword>